<dbReference type="InterPro" id="IPR036388">
    <property type="entry name" value="WH-like_DNA-bd_sf"/>
</dbReference>
<dbReference type="InterPro" id="IPR036390">
    <property type="entry name" value="WH_DNA-bd_sf"/>
</dbReference>
<organism evidence="2 3">
    <name type="scientific">bacterium (Candidatus Ratteibacteria) CG23_combo_of_CG06-09_8_20_14_all_48_7</name>
    <dbReference type="NCBI Taxonomy" id="2014292"/>
    <lineage>
        <taxon>Bacteria</taxon>
        <taxon>Candidatus Ratteibacteria</taxon>
    </lineage>
</organism>
<dbReference type="Proteomes" id="UP000230392">
    <property type="component" value="Unassembled WGS sequence"/>
</dbReference>
<evidence type="ECO:0000313" key="3">
    <source>
        <dbReference type="Proteomes" id="UP000230392"/>
    </source>
</evidence>
<protein>
    <recommendedName>
        <fullName evidence="1">FtsK gamma domain-containing protein</fullName>
    </recommendedName>
</protein>
<dbReference type="Pfam" id="PF09397">
    <property type="entry name" value="FtsK_gamma"/>
    <property type="match status" value="1"/>
</dbReference>
<dbReference type="SMART" id="SM00843">
    <property type="entry name" value="Ftsk_gamma"/>
    <property type="match status" value="1"/>
</dbReference>
<dbReference type="EMBL" id="PCRF01000225">
    <property type="protein sequence ID" value="PIP15989.1"/>
    <property type="molecule type" value="Genomic_DNA"/>
</dbReference>
<feature type="domain" description="FtsK gamma" evidence="1">
    <location>
        <begin position="2"/>
        <end position="46"/>
    </location>
</feature>
<comment type="caution">
    <text evidence="2">The sequence shown here is derived from an EMBL/GenBank/DDBJ whole genome shotgun (WGS) entry which is preliminary data.</text>
</comment>
<sequence length="46" mass="5178">GGSADDPLFEEAVKIVLNHRIASISLLQRRLKIGFNRAARLIEEME</sequence>
<proteinExistence type="predicted"/>
<feature type="non-terminal residue" evidence="2">
    <location>
        <position position="46"/>
    </location>
</feature>
<reference evidence="2 3" key="1">
    <citation type="submission" date="2017-09" db="EMBL/GenBank/DDBJ databases">
        <title>Depth-based differentiation of microbial function through sediment-hosted aquifers and enrichment of novel symbionts in the deep terrestrial subsurface.</title>
        <authorList>
            <person name="Probst A.J."/>
            <person name="Ladd B."/>
            <person name="Jarett J.K."/>
            <person name="Geller-Mcgrath D.E."/>
            <person name="Sieber C.M."/>
            <person name="Emerson J.B."/>
            <person name="Anantharaman K."/>
            <person name="Thomas B.C."/>
            <person name="Malmstrom R."/>
            <person name="Stieglmeier M."/>
            <person name="Klingl A."/>
            <person name="Woyke T."/>
            <person name="Ryan C.M."/>
            <person name="Banfield J.F."/>
        </authorList>
    </citation>
    <scope>NUCLEOTIDE SEQUENCE [LARGE SCALE GENOMIC DNA]</scope>
    <source>
        <strain evidence="2">CG23_combo_of_CG06-09_8_20_14_all_48_7</strain>
    </source>
</reference>
<accession>A0A2G9Y9U4</accession>
<dbReference type="Gene3D" id="1.10.10.10">
    <property type="entry name" value="Winged helix-like DNA-binding domain superfamily/Winged helix DNA-binding domain"/>
    <property type="match status" value="1"/>
</dbReference>
<evidence type="ECO:0000259" key="1">
    <source>
        <dbReference type="SMART" id="SM00843"/>
    </source>
</evidence>
<name>A0A2G9Y9U4_9BACT</name>
<evidence type="ECO:0000313" key="2">
    <source>
        <dbReference type="EMBL" id="PIP15989.1"/>
    </source>
</evidence>
<feature type="non-terminal residue" evidence="2">
    <location>
        <position position="1"/>
    </location>
</feature>
<dbReference type="SUPFAM" id="SSF46785">
    <property type="entry name" value="Winged helix' DNA-binding domain"/>
    <property type="match status" value="1"/>
</dbReference>
<gene>
    <name evidence="2" type="ORF">COX46_04600</name>
</gene>
<dbReference type="AlphaFoldDB" id="A0A2G9Y9U4"/>
<dbReference type="InterPro" id="IPR018541">
    <property type="entry name" value="Ftsk_gamma"/>
</dbReference>